<comment type="caution">
    <text evidence="5">The sequence shown here is derived from an EMBL/GenBank/DDBJ whole genome shotgun (WGS) entry which is preliminary data.</text>
</comment>
<keyword evidence="2 5" id="KW-0689">Ribosomal protein</keyword>
<name>A0A2H0TXA8_9BACT</name>
<evidence type="ECO:0000256" key="2">
    <source>
        <dbReference type="ARBA" id="ARBA00022980"/>
    </source>
</evidence>
<feature type="region of interest" description="Disordered" evidence="4">
    <location>
        <begin position="1"/>
        <end position="25"/>
    </location>
</feature>
<dbReference type="EMBL" id="PFBY01000004">
    <property type="protein sequence ID" value="PIR76775.1"/>
    <property type="molecule type" value="Genomic_DNA"/>
</dbReference>
<evidence type="ECO:0000256" key="4">
    <source>
        <dbReference type="SAM" id="MobiDB-lite"/>
    </source>
</evidence>
<organism evidence="5 6">
    <name type="scientific">Candidatus Magasanikbacteria bacterium CG10_big_fil_rev_8_21_14_0_10_42_10</name>
    <dbReference type="NCBI Taxonomy" id="1974649"/>
    <lineage>
        <taxon>Bacteria</taxon>
        <taxon>Candidatus Magasanikiibacteriota</taxon>
    </lineage>
</organism>
<dbReference type="InterPro" id="IPR037147">
    <property type="entry name" value="Ribosomal_bL28_sf"/>
</dbReference>
<dbReference type="Pfam" id="PF00830">
    <property type="entry name" value="Ribosomal_L28"/>
    <property type="match status" value="1"/>
</dbReference>
<protein>
    <submittedName>
        <fullName evidence="5">50S ribosomal protein L28</fullName>
    </submittedName>
</protein>
<reference evidence="6" key="1">
    <citation type="submission" date="2017-09" db="EMBL/GenBank/DDBJ databases">
        <title>Depth-based differentiation of microbial function through sediment-hosted aquifers and enrichment of novel symbionts in the deep terrestrial subsurface.</title>
        <authorList>
            <person name="Probst A.J."/>
            <person name="Ladd B."/>
            <person name="Jarett J.K."/>
            <person name="Geller-Mcgrath D.E."/>
            <person name="Sieber C.M.K."/>
            <person name="Emerson J.B."/>
            <person name="Anantharaman K."/>
            <person name="Thomas B.C."/>
            <person name="Malmstrom R."/>
            <person name="Stieglmeier M."/>
            <person name="Klingl A."/>
            <person name="Woyke T."/>
            <person name="Ryan C.M."/>
            <person name="Banfield J.F."/>
        </authorList>
    </citation>
    <scope>NUCLEOTIDE SEQUENCE [LARGE SCALE GENOMIC DNA]</scope>
</reference>
<evidence type="ECO:0000256" key="1">
    <source>
        <dbReference type="ARBA" id="ARBA00008760"/>
    </source>
</evidence>
<proteinExistence type="inferred from homology"/>
<sequence>MALSCDICGKGSKKAASRSHSKIKTIRRQKPNLQKMDGKKVCTRCMRTTAKQAAKATETVVTA</sequence>
<dbReference type="AlphaFoldDB" id="A0A2H0TXA8"/>
<gene>
    <name evidence="5" type="ORF">COU32_00255</name>
</gene>
<dbReference type="InterPro" id="IPR026569">
    <property type="entry name" value="Ribosomal_bL28"/>
</dbReference>
<evidence type="ECO:0000256" key="3">
    <source>
        <dbReference type="ARBA" id="ARBA00023274"/>
    </source>
</evidence>
<accession>A0A2H0TXA8</accession>
<dbReference type="GO" id="GO:0005840">
    <property type="term" value="C:ribosome"/>
    <property type="evidence" value="ECO:0007669"/>
    <property type="project" value="UniProtKB-KW"/>
</dbReference>
<dbReference type="GO" id="GO:1990904">
    <property type="term" value="C:ribonucleoprotein complex"/>
    <property type="evidence" value="ECO:0007669"/>
    <property type="project" value="UniProtKB-KW"/>
</dbReference>
<keyword evidence="3" id="KW-0687">Ribonucleoprotein</keyword>
<dbReference type="GO" id="GO:0003735">
    <property type="term" value="F:structural constituent of ribosome"/>
    <property type="evidence" value="ECO:0007669"/>
    <property type="project" value="InterPro"/>
</dbReference>
<dbReference type="SUPFAM" id="SSF143800">
    <property type="entry name" value="L28p-like"/>
    <property type="match status" value="1"/>
</dbReference>
<dbReference type="Proteomes" id="UP000231530">
    <property type="component" value="Unassembled WGS sequence"/>
</dbReference>
<evidence type="ECO:0000313" key="5">
    <source>
        <dbReference type="EMBL" id="PIR76775.1"/>
    </source>
</evidence>
<comment type="similarity">
    <text evidence="1">Belongs to the bacterial ribosomal protein bL28 family.</text>
</comment>
<dbReference type="Gene3D" id="2.30.170.40">
    <property type="entry name" value="Ribosomal protein L28/L24"/>
    <property type="match status" value="1"/>
</dbReference>
<dbReference type="InterPro" id="IPR034704">
    <property type="entry name" value="Ribosomal_bL28/bL31-like_sf"/>
</dbReference>
<feature type="compositionally biased region" description="Basic residues" evidence="4">
    <location>
        <begin position="11"/>
        <end position="25"/>
    </location>
</feature>
<evidence type="ECO:0000313" key="6">
    <source>
        <dbReference type="Proteomes" id="UP000231530"/>
    </source>
</evidence>